<name>A0A6J2TTR7_DROLE</name>
<dbReference type="Proteomes" id="UP000504634">
    <property type="component" value="Unplaced"/>
</dbReference>
<dbReference type="GeneID" id="115627112"/>
<evidence type="ECO:0000256" key="2">
    <source>
        <dbReference type="ARBA" id="ARBA00023242"/>
    </source>
</evidence>
<feature type="compositionally biased region" description="Polar residues" evidence="3">
    <location>
        <begin position="1515"/>
        <end position="1540"/>
    </location>
</feature>
<evidence type="ECO:0000256" key="1">
    <source>
        <dbReference type="ARBA" id="ARBA00004123"/>
    </source>
</evidence>
<dbReference type="SUPFAM" id="SSF50978">
    <property type="entry name" value="WD40 repeat-like"/>
    <property type="match status" value="1"/>
</dbReference>
<dbReference type="CTD" id="32971"/>
<feature type="region of interest" description="Disordered" evidence="3">
    <location>
        <begin position="1688"/>
        <end position="1967"/>
    </location>
</feature>
<accession>A0A6J2TTR7</accession>
<feature type="region of interest" description="Disordered" evidence="3">
    <location>
        <begin position="1515"/>
        <end position="1563"/>
    </location>
</feature>
<gene>
    <name evidence="6" type="primary">LOC115627112</name>
</gene>
<dbReference type="RefSeq" id="XP_030378538.1">
    <property type="nucleotide sequence ID" value="XM_030522678.1"/>
</dbReference>
<feature type="compositionally biased region" description="Polar residues" evidence="3">
    <location>
        <begin position="1748"/>
        <end position="1758"/>
    </location>
</feature>
<reference evidence="6" key="1">
    <citation type="submission" date="2025-08" db="UniProtKB">
        <authorList>
            <consortium name="RefSeq"/>
        </authorList>
    </citation>
    <scope>IDENTIFICATION</scope>
    <source>
        <strain evidence="6">11010-0011.00</strain>
        <tissue evidence="6">Whole body</tissue>
    </source>
</reference>
<evidence type="ECO:0000313" key="6">
    <source>
        <dbReference type="RefSeq" id="XP_030378538.1"/>
    </source>
</evidence>
<evidence type="ECO:0000313" key="5">
    <source>
        <dbReference type="Proteomes" id="UP000504634"/>
    </source>
</evidence>
<proteinExistence type="predicted"/>
<protein>
    <submittedName>
        <fullName evidence="6">Protein ELYS homolog</fullName>
    </submittedName>
</protein>
<dbReference type="OrthoDB" id="6513151at2759"/>
<comment type="subcellular location">
    <subcellularLocation>
        <location evidence="1">Nucleus</location>
    </subcellularLocation>
</comment>
<evidence type="ECO:0000259" key="4">
    <source>
        <dbReference type="Pfam" id="PF13934"/>
    </source>
</evidence>
<dbReference type="Pfam" id="PF13934">
    <property type="entry name" value="ELYS"/>
    <property type="match status" value="1"/>
</dbReference>
<feature type="compositionally biased region" description="Low complexity" evidence="3">
    <location>
        <begin position="1792"/>
        <end position="1803"/>
    </location>
</feature>
<sequence length="1967" mass="219599">MDWYEIKLNSNRSAKFPERALPGGKPDPDGIYIGGIIYDEKWGWITRQYSSDATLLICWLDTGDWVARHTFTNERGDSERCNIRCVEEISSKHEKLKLLGVCVETWDLPDARPSDSRRVKMHIAIYSPTYKQVLRFVQVDGLHVSTLTCIDYEVCRHTCLELFDGCLAIGTDEGTVLLMDMNFQHILDSRNRNILLPANKIKCANIKRISPFALDETSLSRCRKDDEHLVLEMSGPQPKSAVRCLVPVEMISSIAAGLNDGRIAIYDLNTFKLISVVKAPEEELQMAAERLCCIVPQDDPAPCFYICAMYSNGDSLTTALHSVFYQRSRVDSQSNSMRYERVLTCSTRLRLLLDSSYPAAINCNVVSTGPRSGDNGVILVALSWYSPAERKSKLVLFDINQWYKEALPSTIRPVNKNVYMAGYILNGLTTGLALFLKSSSISHFKAMQRYDEHLHPSALTFECSLLTIKGCDYYTHEGVQQRFLNMLGCQNASLFLNPQPCHDEIMRLRLIPQFCELNPDATFSKSAMYEVILSVALENSCIGLLNDCARRWMDGSYLCDKRDPTELSLSTLTNWIVKRASQIKTRSIEIFQEIFDHGGYRLDDAERKEFQDLSWQLRQLKNVQEKIVNMGKGILTKKLLNDLVDVEKAIGVVFEYQRVLFWFVDRDVFPEIQDGAEVGNRPLELIRNFYGRRRTELAKLPRDIDGRSGSTLYIDALLKHRSFGEGLREHWLQNGGDGLYPPTSLKAMLYVMLTQEEQLEQKHEIILYFLLDLNEQLGYNGSIAMDFETAFRVSENLRRSVKSFWHLDHGNYKEAANELFGACTRIRHYQEWQVKLLIDVLLAHKAVNLAAQVVNLPPGNVSPLLRLRVLLANNNMSDAFCHARLYDDDDGQTLLERFFRHCISNRKYKVLAELFLREHEQRLVYRLLSESKSKDADCVQLILLLKRSKYIEAVSFMDKIAAEPNNGESSKDIVTAGSNYYDVSNTILSAYRATMAPVTRNIADTYFNIKDRLDPSQLENKSPVPFSCQLVKQNANKMLGGIFQSSALSVHWATRYQGDSAMISTDNVPFLRHPQYGMSACPEVAPSRHVVRPTPFVDTEKRQRDLEEEGEVPVQRNMQPSKRRRLLGDEIKHVHEQYTKKLTMTNQPSNSFSSATSVLGYCPLPPPAQPPILKRRPIDNTVVTADERQGEEMEVDSDSQGADEIILEIEPAVSDSDQLQASEQLETPIQNKSKGNRTLSPSASLSDSEYLSPLSSANVSFASPPHRQYSGPKPRISLLEVREPIEQTTAATSSEQASSGIGSFEQPEGALHVANTVSLRPGEFVPMVCSSKMHDSGLSHAKMSERTTICVNTLSSNLLREPSSLAEPSSEYRLLESATNWEAVAQPVQMLNTTLGMSSYDLTTLDATHAVQPAPESDVEEVALESSNAPMEEFYYEERVSTHSPNEMVEEQDLDYNCLSTEELEPRERVPSSSFSLCSDILESSSSEGDNRRTTSQLQDDRMYCIVADSTGSITTSRSVTHTPTSFLPSDTNVSQNSSPRDAHGAGDRSPRSLYGANSLETVNDLDTTKGSLEDEEEDDDCVIALDGTEVRSYVPRPSQTAECSSAELFAFKDERKEEAEGKVQSPEDGTANSDSVMVHMDSNDGHAGSSGGTQQAMEEGALTLSNDAASSNASVATVAFSENKQLLTDGDGMQAEESTDSKAVNFEPNAANEADDSKDPDIANASEDTAVDASGPKDTSKARNRRSNSAPPESESSGPRRYALRAHAPIDYAEKRKRRLSNDSDDMSLESGTSSKTSRGSTPLVSTPKPRKPKPTKKLLEVIEEDEHELSISVPLKRSQTRLNLTVDSEAEKTPVSSRRRRATSVSADQDTPPARPLHKLRSNSESSLAAGTKPPTRARRRISQDEQAPPPLAGTEESDVVVKTRPKRVLRPRTKSVSLEPEASGSKTPESSTHMTRISGRGRKH</sequence>
<feature type="compositionally biased region" description="Basic residues" evidence="3">
    <location>
        <begin position="1926"/>
        <end position="1936"/>
    </location>
</feature>
<dbReference type="InterPro" id="IPR036322">
    <property type="entry name" value="WD40_repeat_dom_sf"/>
</dbReference>
<feature type="region of interest" description="Disordered" evidence="3">
    <location>
        <begin position="1613"/>
        <end position="1675"/>
    </location>
</feature>
<organism evidence="5 6">
    <name type="scientific">Drosophila lebanonensis</name>
    <name type="common">Fruit fly</name>
    <name type="synonym">Scaptodrosophila lebanonensis</name>
    <dbReference type="NCBI Taxonomy" id="7225"/>
    <lineage>
        <taxon>Eukaryota</taxon>
        <taxon>Metazoa</taxon>
        <taxon>Ecdysozoa</taxon>
        <taxon>Arthropoda</taxon>
        <taxon>Hexapoda</taxon>
        <taxon>Insecta</taxon>
        <taxon>Pterygota</taxon>
        <taxon>Neoptera</taxon>
        <taxon>Endopterygota</taxon>
        <taxon>Diptera</taxon>
        <taxon>Brachycera</taxon>
        <taxon>Muscomorpha</taxon>
        <taxon>Ephydroidea</taxon>
        <taxon>Drosophilidae</taxon>
        <taxon>Scaptodrosophila</taxon>
    </lineage>
</organism>
<feature type="region of interest" description="Disordered" evidence="3">
    <location>
        <begin position="1226"/>
        <end position="1249"/>
    </location>
</feature>
<keyword evidence="5" id="KW-1185">Reference proteome</keyword>
<feature type="compositionally biased region" description="Basic and acidic residues" evidence="3">
    <location>
        <begin position="1541"/>
        <end position="1551"/>
    </location>
</feature>
<evidence type="ECO:0000256" key="3">
    <source>
        <dbReference type="SAM" id="MobiDB-lite"/>
    </source>
</evidence>
<dbReference type="PANTHER" id="PTHR21583">
    <property type="entry name" value="ELYS PROTEIN"/>
    <property type="match status" value="1"/>
</dbReference>
<dbReference type="PANTHER" id="PTHR21583:SF8">
    <property type="entry name" value="PROTEIN ELYS"/>
    <property type="match status" value="1"/>
</dbReference>
<feature type="domain" description="ELYS-like" evidence="4">
    <location>
        <begin position="711"/>
        <end position="930"/>
    </location>
</feature>
<dbReference type="InterPro" id="IPR025151">
    <property type="entry name" value="ELYS_dom"/>
</dbReference>
<feature type="compositionally biased region" description="Low complexity" evidence="3">
    <location>
        <begin position="1662"/>
        <end position="1675"/>
    </location>
</feature>
<dbReference type="InterPro" id="IPR052620">
    <property type="entry name" value="ELYS/MEL-28_NucAsmblyFactor"/>
</dbReference>
<keyword evidence="2" id="KW-0539">Nucleus</keyword>
<feature type="compositionally biased region" description="Polar residues" evidence="3">
    <location>
        <begin position="1947"/>
        <end position="1958"/>
    </location>
</feature>
<feature type="compositionally biased region" description="Basic and acidic residues" evidence="3">
    <location>
        <begin position="1613"/>
        <end position="1622"/>
    </location>
</feature>
<dbReference type="GO" id="GO:0005634">
    <property type="term" value="C:nucleus"/>
    <property type="evidence" value="ECO:0007669"/>
    <property type="project" value="UniProtKB-SubCell"/>
</dbReference>